<keyword evidence="3" id="KW-1185">Reference proteome</keyword>
<dbReference type="PANTHER" id="PTHR33164:SF95">
    <property type="entry name" value="TRANSCRIPTIONAL REGULATOR"/>
    <property type="match status" value="1"/>
</dbReference>
<dbReference type="SUPFAM" id="SSF46785">
    <property type="entry name" value="Winged helix' DNA-binding domain"/>
    <property type="match status" value="1"/>
</dbReference>
<evidence type="ECO:0000313" key="2">
    <source>
        <dbReference type="EMBL" id="SLN10897.1"/>
    </source>
</evidence>
<feature type="domain" description="HTH marR-type" evidence="1">
    <location>
        <begin position="36"/>
        <end position="165"/>
    </location>
</feature>
<name>A0A1X6Y5C3_9RHOB</name>
<protein>
    <submittedName>
        <fullName evidence="2">HTH-type transcriptional repressor NicR</fullName>
    </submittedName>
</protein>
<dbReference type="InterPro" id="IPR036390">
    <property type="entry name" value="WH_DNA-bd_sf"/>
</dbReference>
<dbReference type="PROSITE" id="PS50995">
    <property type="entry name" value="HTH_MARR_2"/>
    <property type="match status" value="1"/>
</dbReference>
<gene>
    <name evidence="2" type="primary">nicR_1</name>
    <name evidence="2" type="ORF">PSM7751_00115</name>
</gene>
<dbReference type="InterPro" id="IPR000835">
    <property type="entry name" value="HTH_MarR-typ"/>
</dbReference>
<dbReference type="InterPro" id="IPR039422">
    <property type="entry name" value="MarR/SlyA-like"/>
</dbReference>
<dbReference type="PANTHER" id="PTHR33164">
    <property type="entry name" value="TRANSCRIPTIONAL REGULATOR, MARR FAMILY"/>
    <property type="match status" value="1"/>
</dbReference>
<dbReference type="SMART" id="SM00347">
    <property type="entry name" value="HTH_MARR"/>
    <property type="match status" value="1"/>
</dbReference>
<evidence type="ECO:0000259" key="1">
    <source>
        <dbReference type="PROSITE" id="PS50995"/>
    </source>
</evidence>
<dbReference type="Pfam" id="PF01047">
    <property type="entry name" value="MarR"/>
    <property type="match status" value="1"/>
</dbReference>
<dbReference type="GO" id="GO:0003700">
    <property type="term" value="F:DNA-binding transcription factor activity"/>
    <property type="evidence" value="ECO:0007669"/>
    <property type="project" value="InterPro"/>
</dbReference>
<dbReference type="EMBL" id="FWFN01000001">
    <property type="protein sequence ID" value="SLN10897.1"/>
    <property type="molecule type" value="Genomic_DNA"/>
</dbReference>
<dbReference type="Gene3D" id="1.10.10.10">
    <property type="entry name" value="Winged helix-like DNA-binding domain superfamily/Winged helix DNA-binding domain"/>
    <property type="match status" value="1"/>
</dbReference>
<accession>A0A1X6Y5C3</accession>
<dbReference type="Proteomes" id="UP000193963">
    <property type="component" value="Unassembled WGS sequence"/>
</dbReference>
<reference evidence="2 3" key="1">
    <citation type="submission" date="2017-03" db="EMBL/GenBank/DDBJ databases">
        <authorList>
            <person name="Afonso C.L."/>
            <person name="Miller P.J."/>
            <person name="Scott M.A."/>
            <person name="Spackman E."/>
            <person name="Goraichik I."/>
            <person name="Dimitrov K.M."/>
            <person name="Suarez D.L."/>
            <person name="Swayne D.E."/>
        </authorList>
    </citation>
    <scope>NUCLEOTIDE SEQUENCE [LARGE SCALE GENOMIC DNA]</scope>
    <source>
        <strain evidence="2 3">CECT 7751</strain>
    </source>
</reference>
<dbReference type="InterPro" id="IPR036388">
    <property type="entry name" value="WH-like_DNA-bd_sf"/>
</dbReference>
<sequence>MPFQIPDSLILPALIERPFSMHYDFSDDDAARYRLDEQVGFLLRKASQRHLSIFSQNLSALTATQFAALAKLCELGPTSQNALGRATAMDAATIKGVADRLRARDLVTAEPDPVDRRRHYLIPTEAGRALYAELAGAALKISTETLAPLSDKERETLLSLLAKMG</sequence>
<organism evidence="2 3">
    <name type="scientific">Pseudooceanicola marinus</name>
    <dbReference type="NCBI Taxonomy" id="396013"/>
    <lineage>
        <taxon>Bacteria</taxon>
        <taxon>Pseudomonadati</taxon>
        <taxon>Pseudomonadota</taxon>
        <taxon>Alphaproteobacteria</taxon>
        <taxon>Rhodobacterales</taxon>
        <taxon>Paracoccaceae</taxon>
        <taxon>Pseudooceanicola</taxon>
    </lineage>
</organism>
<proteinExistence type="predicted"/>
<dbReference type="GO" id="GO:0006950">
    <property type="term" value="P:response to stress"/>
    <property type="evidence" value="ECO:0007669"/>
    <property type="project" value="TreeGrafter"/>
</dbReference>
<evidence type="ECO:0000313" key="3">
    <source>
        <dbReference type="Proteomes" id="UP000193963"/>
    </source>
</evidence>
<dbReference type="AlphaFoldDB" id="A0A1X6Y5C3"/>